<sequence length="71" mass="8524">MEKELLFENIEIEAYIHGKVLYTSELLTRSIYDDICYFKNATDVCINRDVECLEKVRDIALYDKDWRCCYS</sequence>
<accession>M1MKY9</accession>
<dbReference type="EMBL" id="CP004121">
    <property type="protein sequence ID" value="AGF55471.1"/>
    <property type="molecule type" value="Genomic_DNA"/>
</dbReference>
<protein>
    <submittedName>
        <fullName evidence="1">Uncharacterized protein</fullName>
    </submittedName>
</protein>
<gene>
    <name evidence="1" type="ORF">Cspa_c17010</name>
</gene>
<dbReference type="AlphaFoldDB" id="M1MKY9"/>
<dbReference type="Proteomes" id="UP000011728">
    <property type="component" value="Chromosome"/>
</dbReference>
<reference evidence="1 2" key="1">
    <citation type="submission" date="2013-02" db="EMBL/GenBank/DDBJ databases">
        <title>Genome sequence of Clostridium saccharoperbutylacetonicum N1-4(HMT).</title>
        <authorList>
            <person name="Poehlein A."/>
            <person name="Daniel R."/>
        </authorList>
    </citation>
    <scope>NUCLEOTIDE SEQUENCE [LARGE SCALE GENOMIC DNA]</scope>
    <source>
        <strain evidence="2">N1-4(HMT)</strain>
    </source>
</reference>
<keyword evidence="2" id="KW-1185">Reference proteome</keyword>
<dbReference type="PATRIC" id="fig|931276.5.peg.1673"/>
<dbReference type="OrthoDB" id="94269at31979"/>
<name>M1MKY9_9CLOT</name>
<evidence type="ECO:0000313" key="1">
    <source>
        <dbReference type="EMBL" id="AGF55471.1"/>
    </source>
</evidence>
<proteinExistence type="predicted"/>
<dbReference type="eggNOG" id="ENOG5030GU3">
    <property type="taxonomic scope" value="Bacteria"/>
</dbReference>
<dbReference type="KEGG" id="csr:Cspa_c17010"/>
<evidence type="ECO:0000313" key="2">
    <source>
        <dbReference type="Proteomes" id="UP000011728"/>
    </source>
</evidence>
<organism evidence="1 2">
    <name type="scientific">Clostridium saccharoperbutylacetonicum N1-4(HMT)</name>
    <dbReference type="NCBI Taxonomy" id="931276"/>
    <lineage>
        <taxon>Bacteria</taxon>
        <taxon>Bacillati</taxon>
        <taxon>Bacillota</taxon>
        <taxon>Clostridia</taxon>
        <taxon>Eubacteriales</taxon>
        <taxon>Clostridiaceae</taxon>
        <taxon>Clostridium</taxon>
    </lineage>
</organism>
<dbReference type="HOGENOM" id="CLU_2732945_0_0_9"/>